<reference evidence="1" key="1">
    <citation type="submission" date="2018-05" db="EMBL/GenBank/DDBJ databases">
        <authorList>
            <person name="Lanie J.A."/>
            <person name="Ng W.-L."/>
            <person name="Kazmierczak K.M."/>
            <person name="Andrzejewski T.M."/>
            <person name="Davidsen T.M."/>
            <person name="Wayne K.J."/>
            <person name="Tettelin H."/>
            <person name="Glass J.I."/>
            <person name="Rusch D."/>
            <person name="Podicherti R."/>
            <person name="Tsui H.-C.T."/>
            <person name="Winkler M.E."/>
        </authorList>
    </citation>
    <scope>NUCLEOTIDE SEQUENCE</scope>
</reference>
<name>A0A382P094_9ZZZZ</name>
<evidence type="ECO:0000313" key="1">
    <source>
        <dbReference type="EMBL" id="SVC66158.1"/>
    </source>
</evidence>
<accession>A0A382P094</accession>
<gene>
    <name evidence="1" type="ORF">METZ01_LOCUS319012</name>
</gene>
<proteinExistence type="predicted"/>
<dbReference type="AlphaFoldDB" id="A0A382P094"/>
<organism evidence="1">
    <name type="scientific">marine metagenome</name>
    <dbReference type="NCBI Taxonomy" id="408172"/>
    <lineage>
        <taxon>unclassified sequences</taxon>
        <taxon>metagenomes</taxon>
        <taxon>ecological metagenomes</taxon>
    </lineage>
</organism>
<dbReference type="EMBL" id="UINC01103630">
    <property type="protein sequence ID" value="SVC66158.1"/>
    <property type="molecule type" value="Genomic_DNA"/>
</dbReference>
<sequence length="307" mass="34334">MPVGESDKGFGAEKGQLYYGIQSHYTSIDWWHDPVKGEPFKHSGSLNTFILRPSIVYGISDKYNLTLSSTLGIRSMNWNQSNVSIHHRTESSASDFHNANGGILGDSKVMIRYLIKNQGDGPGFRIFSGGGITIPSNNQLTSDPYFLNKDEVKEHRHFSLSNGTYNYNIETQIYYKRPANPIFFGGFIILERPFSESKYGYLPPVNLNIALSMIYKRFDSIDSSIGYGFNILHTGQGYWNDIPAPNTKSTSISPSISFLFGSRFGAIALNLQKPIFIDGAFTSNEGDMDQGSNIWRFSISLRGMPLN</sequence>
<protein>
    <recommendedName>
        <fullName evidence="2">Bacterial surface antigen (D15) domain-containing protein</fullName>
    </recommendedName>
</protein>
<evidence type="ECO:0008006" key="2">
    <source>
        <dbReference type="Google" id="ProtNLM"/>
    </source>
</evidence>